<name>A0A4P7VJE3_9BACT</name>
<evidence type="ECO:0000313" key="1">
    <source>
        <dbReference type="EMBL" id="QCD35474.1"/>
    </source>
</evidence>
<accession>A0A4P7VJE3</accession>
<dbReference type="RefSeq" id="WP_136410195.1">
    <property type="nucleotide sequence ID" value="NZ_CP039393.1"/>
</dbReference>
<sequence length="92" mass="10653">MAALTGKAVFSDFDYRVTEQFFQPDTSHGVYSFYYSMDNNSFEQVPLKLPADILSTKTAGNLLVLWLECMPHHNKRILENNNNNIIHFLIKQ</sequence>
<dbReference type="EMBL" id="CP039393">
    <property type="protein sequence ID" value="QCD35474.1"/>
    <property type="molecule type" value="Genomic_DNA"/>
</dbReference>
<proteinExistence type="predicted"/>
<organism evidence="1 2">
    <name type="scientific">Muribaculum gordoncarteri</name>
    <dbReference type="NCBI Taxonomy" id="2530390"/>
    <lineage>
        <taxon>Bacteria</taxon>
        <taxon>Pseudomonadati</taxon>
        <taxon>Bacteroidota</taxon>
        <taxon>Bacteroidia</taxon>
        <taxon>Bacteroidales</taxon>
        <taxon>Muribaculaceae</taxon>
        <taxon>Muribaculum</taxon>
    </lineage>
</organism>
<reference evidence="1 2" key="1">
    <citation type="submission" date="2019-02" db="EMBL/GenBank/DDBJ databases">
        <title>Isolation and identification of novel species under the genus Muribaculum.</title>
        <authorList>
            <person name="Miyake S."/>
            <person name="Ding Y."/>
            <person name="Low A."/>
            <person name="Soh M."/>
            <person name="Seedorf H."/>
        </authorList>
    </citation>
    <scope>NUCLEOTIDE SEQUENCE [LARGE SCALE GENOMIC DNA]</scope>
    <source>
        <strain evidence="1 2">TLL-A4</strain>
    </source>
</reference>
<gene>
    <name evidence="1" type="ORF">E7746_05980</name>
</gene>
<protein>
    <submittedName>
        <fullName evidence="1">Uncharacterized protein</fullName>
    </submittedName>
</protein>
<keyword evidence="2" id="KW-1185">Reference proteome</keyword>
<evidence type="ECO:0000313" key="2">
    <source>
        <dbReference type="Proteomes" id="UP000297031"/>
    </source>
</evidence>
<dbReference type="AlphaFoldDB" id="A0A4P7VJE3"/>
<dbReference type="Proteomes" id="UP000297031">
    <property type="component" value="Chromosome"/>
</dbReference>
<dbReference type="KEGG" id="mgod:E7746_05980"/>